<dbReference type="SMART" id="SM00052">
    <property type="entry name" value="EAL"/>
    <property type="match status" value="1"/>
</dbReference>
<keyword evidence="5" id="KW-0812">Transmembrane</keyword>
<dbReference type="AlphaFoldDB" id="A0A239ETG7"/>
<evidence type="ECO:0000256" key="9">
    <source>
        <dbReference type="ARBA" id="ARBA00034290"/>
    </source>
</evidence>
<dbReference type="GO" id="GO:0005886">
    <property type="term" value="C:plasma membrane"/>
    <property type="evidence" value="ECO:0007669"/>
    <property type="project" value="UniProtKB-SubCell"/>
</dbReference>
<sequence length="536" mass="59189">MALPEFFTAMRSNFLKMTNRRLMTRFLLLLVMTILGAQAAYTIKCVLQYRAERKDLLDAADRQITRGFHLGTEALQAVDALKASHLPPCSVRDLALMRNLVFNSAHIRDAGRVEDGMILCSVGAGKLDPPVAVAPVDAVVNNFQLWVSTWPFTSTNHKGFVLQSQDVWVALNQELLEDVSDSADRYTASYLHDRRRMLPSSGPLPPLSIDEIVASQFLIRNGFMYQPLCVTRSAICATAAERIATFSARSQPELRLWTVIGGLIGVSATCGLYLLDSRRRTLEAQLRRAIQRDSFTLVYQPIVDLETEAVTGAETLVRWVNEAGDAVPPDTFIALAENKGIVGQITRLVIRGVIREMGAQLATGALHITINITSQDLLDPTFLPELNRLIDNAQIPRFTIGLELTERSTADHALVAEAIARLKEAGYDLYIDDFGTGYSSLAYLHTLSVDVIKIDRSFTQTVGTEAVTASVVPQILSMARQLGLLVVVEGIETREQAIYFRDSTAGIWGQGWLYSKPLIAADFHKLLQTAKSLAKL</sequence>
<keyword evidence="6" id="KW-0378">Hydrolase</keyword>
<keyword evidence="3" id="KW-1003">Cell membrane</keyword>
<evidence type="ECO:0000256" key="8">
    <source>
        <dbReference type="ARBA" id="ARBA00023136"/>
    </source>
</evidence>
<dbReference type="InterPro" id="IPR050706">
    <property type="entry name" value="Cyclic-di-GMP_PDE-like"/>
</dbReference>
<dbReference type="GO" id="GO:0071111">
    <property type="term" value="F:cyclic-guanylate-specific phosphodiesterase activity"/>
    <property type="evidence" value="ECO:0007669"/>
    <property type="project" value="UniProtKB-EC"/>
</dbReference>
<accession>A0A239ETG7</accession>
<evidence type="ECO:0000256" key="6">
    <source>
        <dbReference type="ARBA" id="ARBA00022801"/>
    </source>
</evidence>
<evidence type="ECO:0000313" key="12">
    <source>
        <dbReference type="Proteomes" id="UP000198356"/>
    </source>
</evidence>
<dbReference type="PANTHER" id="PTHR33121">
    <property type="entry name" value="CYCLIC DI-GMP PHOSPHODIESTERASE PDEF"/>
    <property type="match status" value="1"/>
</dbReference>
<dbReference type="PANTHER" id="PTHR33121:SF81">
    <property type="entry name" value="CYCLIC DI-GMP PHOSPHODIESTERASE PDEB-RELATED"/>
    <property type="match status" value="1"/>
</dbReference>
<dbReference type="EMBL" id="FZOU01000001">
    <property type="protein sequence ID" value="SNS47701.1"/>
    <property type="molecule type" value="Genomic_DNA"/>
</dbReference>
<evidence type="ECO:0000256" key="3">
    <source>
        <dbReference type="ARBA" id="ARBA00022475"/>
    </source>
</evidence>
<comment type="subcellular location">
    <subcellularLocation>
        <location evidence="1">Cell membrane</location>
        <topology evidence="1">Multi-pass membrane protein</topology>
    </subcellularLocation>
</comment>
<evidence type="ECO:0000256" key="7">
    <source>
        <dbReference type="ARBA" id="ARBA00022989"/>
    </source>
</evidence>
<comment type="catalytic activity">
    <reaction evidence="9">
        <text>3',3'-c-di-GMP + H2O = 5'-phosphoguanylyl(3'-&gt;5')guanosine + H(+)</text>
        <dbReference type="Rhea" id="RHEA:24902"/>
        <dbReference type="ChEBI" id="CHEBI:15377"/>
        <dbReference type="ChEBI" id="CHEBI:15378"/>
        <dbReference type="ChEBI" id="CHEBI:58754"/>
        <dbReference type="ChEBI" id="CHEBI:58805"/>
        <dbReference type="EC" id="3.1.4.52"/>
    </reaction>
</comment>
<dbReference type="EC" id="3.1.4.52" evidence="2"/>
<keyword evidence="8" id="KW-0472">Membrane</keyword>
<evidence type="ECO:0000256" key="2">
    <source>
        <dbReference type="ARBA" id="ARBA00012282"/>
    </source>
</evidence>
<reference evidence="11 12" key="1">
    <citation type="submission" date="2017-06" db="EMBL/GenBank/DDBJ databases">
        <authorList>
            <person name="Kim H.J."/>
            <person name="Triplett B.A."/>
        </authorList>
    </citation>
    <scope>NUCLEOTIDE SEQUENCE [LARGE SCALE GENOMIC DNA]</scope>
    <source>
        <strain evidence="11 12">DSM 18704</strain>
    </source>
</reference>
<dbReference type="InterPro" id="IPR001633">
    <property type="entry name" value="EAL_dom"/>
</dbReference>
<dbReference type="Proteomes" id="UP000198356">
    <property type="component" value="Unassembled WGS sequence"/>
</dbReference>
<proteinExistence type="predicted"/>
<dbReference type="SUPFAM" id="SSF141868">
    <property type="entry name" value="EAL domain-like"/>
    <property type="match status" value="1"/>
</dbReference>
<evidence type="ECO:0000256" key="4">
    <source>
        <dbReference type="ARBA" id="ARBA00022636"/>
    </source>
</evidence>
<dbReference type="Pfam" id="PF12792">
    <property type="entry name" value="CSS-motif"/>
    <property type="match status" value="1"/>
</dbReference>
<dbReference type="Pfam" id="PF00563">
    <property type="entry name" value="EAL"/>
    <property type="match status" value="1"/>
</dbReference>
<evidence type="ECO:0000259" key="10">
    <source>
        <dbReference type="PROSITE" id="PS50883"/>
    </source>
</evidence>
<feature type="domain" description="EAL" evidence="10">
    <location>
        <begin position="279"/>
        <end position="531"/>
    </location>
</feature>
<keyword evidence="4" id="KW-0973">c-di-GMP</keyword>
<dbReference type="PROSITE" id="PS50883">
    <property type="entry name" value="EAL"/>
    <property type="match status" value="1"/>
</dbReference>
<organism evidence="11 12">
    <name type="scientific">Granulicella rosea</name>
    <dbReference type="NCBI Taxonomy" id="474952"/>
    <lineage>
        <taxon>Bacteria</taxon>
        <taxon>Pseudomonadati</taxon>
        <taxon>Acidobacteriota</taxon>
        <taxon>Terriglobia</taxon>
        <taxon>Terriglobales</taxon>
        <taxon>Acidobacteriaceae</taxon>
        <taxon>Granulicella</taxon>
    </lineage>
</organism>
<evidence type="ECO:0000256" key="5">
    <source>
        <dbReference type="ARBA" id="ARBA00022692"/>
    </source>
</evidence>
<dbReference type="InterPro" id="IPR035919">
    <property type="entry name" value="EAL_sf"/>
</dbReference>
<protein>
    <recommendedName>
        <fullName evidence="2">cyclic-guanylate-specific phosphodiesterase</fullName>
        <ecNumber evidence="2">3.1.4.52</ecNumber>
    </recommendedName>
</protein>
<evidence type="ECO:0000256" key="1">
    <source>
        <dbReference type="ARBA" id="ARBA00004651"/>
    </source>
</evidence>
<keyword evidence="12" id="KW-1185">Reference proteome</keyword>
<keyword evidence="7" id="KW-1133">Transmembrane helix</keyword>
<dbReference type="OrthoDB" id="9814202at2"/>
<dbReference type="CDD" id="cd01948">
    <property type="entry name" value="EAL"/>
    <property type="match status" value="1"/>
</dbReference>
<dbReference type="InterPro" id="IPR024744">
    <property type="entry name" value="CSS-motif_dom"/>
</dbReference>
<evidence type="ECO:0000313" key="11">
    <source>
        <dbReference type="EMBL" id="SNS47701.1"/>
    </source>
</evidence>
<name>A0A239ETG7_9BACT</name>
<gene>
    <name evidence="11" type="ORF">SAMN05421770_1011141</name>
</gene>
<dbReference type="Gene3D" id="3.20.20.450">
    <property type="entry name" value="EAL domain"/>
    <property type="match status" value="1"/>
</dbReference>